<comment type="caution">
    <text evidence="2">The sequence shown here is derived from an EMBL/GenBank/DDBJ whole genome shotgun (WGS) entry which is preliminary data.</text>
</comment>
<keyword evidence="3" id="KW-1185">Reference proteome</keyword>
<dbReference type="SMART" id="SM00421">
    <property type="entry name" value="HTH_LUXR"/>
    <property type="match status" value="1"/>
</dbReference>
<dbReference type="RefSeq" id="WP_373051028.1">
    <property type="nucleotide sequence ID" value="NZ_JBFEWH010000170.1"/>
</dbReference>
<dbReference type="Gene3D" id="1.10.10.10">
    <property type="entry name" value="Winged helix-like DNA-binding domain superfamily/Winged helix DNA-binding domain"/>
    <property type="match status" value="1"/>
</dbReference>
<sequence length="268" mass="29449">MDDEFISAFDALGVARLLRKVEAPDFGASVLDFVSQAGPIRNFGAYFWTSVQRKKAVFSICSGDIGSYWFHRDGTDFVANPDVFAELQAAVEASSERASTLSRFAPTETDPRFPRYVRAGMCEKLSIATRRGDHAILSFFLRSKADGMISQKEMRGFEALLPVAHEAISLRHRIVGSEAFQFRPGVSVSSLKERGLPRFSKLSPREAAACDSILAGLTVAGTALNMSVSENTVRTLRQRAFRKLGVSSAQQMTSFVLFEAQFGETAPE</sequence>
<dbReference type="InterPro" id="IPR036388">
    <property type="entry name" value="WH-like_DNA-bd_sf"/>
</dbReference>
<organism evidence="2 3">
    <name type="scientific">Thalassovita aquimarina</name>
    <dbReference type="NCBI Taxonomy" id="2785917"/>
    <lineage>
        <taxon>Bacteria</taxon>
        <taxon>Pseudomonadati</taxon>
        <taxon>Pseudomonadota</taxon>
        <taxon>Alphaproteobacteria</taxon>
        <taxon>Rhodobacterales</taxon>
        <taxon>Roseobacteraceae</taxon>
        <taxon>Thalassovita</taxon>
    </lineage>
</organism>
<dbReference type="EMBL" id="JADMKU010000007">
    <property type="protein sequence ID" value="MBR9651402.1"/>
    <property type="molecule type" value="Genomic_DNA"/>
</dbReference>
<dbReference type="Pfam" id="PF00196">
    <property type="entry name" value="GerE"/>
    <property type="match status" value="1"/>
</dbReference>
<accession>A0ABS5HR26</accession>
<proteinExistence type="predicted"/>
<dbReference type="SUPFAM" id="SSF46894">
    <property type="entry name" value="C-terminal effector domain of the bipartite response regulators"/>
    <property type="match status" value="1"/>
</dbReference>
<feature type="domain" description="HTH luxR-type" evidence="1">
    <location>
        <begin position="199"/>
        <end position="256"/>
    </location>
</feature>
<protein>
    <recommendedName>
        <fullName evidence="1">HTH luxR-type domain-containing protein</fullName>
    </recommendedName>
</protein>
<evidence type="ECO:0000259" key="1">
    <source>
        <dbReference type="SMART" id="SM00421"/>
    </source>
</evidence>
<evidence type="ECO:0000313" key="2">
    <source>
        <dbReference type="EMBL" id="MBR9651402.1"/>
    </source>
</evidence>
<name>A0ABS5HR26_9RHOB</name>
<dbReference type="Proteomes" id="UP001195941">
    <property type="component" value="Unassembled WGS sequence"/>
</dbReference>
<dbReference type="InterPro" id="IPR016032">
    <property type="entry name" value="Sig_transdc_resp-reg_C-effctor"/>
</dbReference>
<gene>
    <name evidence="2" type="ORF">IT775_09730</name>
</gene>
<reference evidence="2 3" key="1">
    <citation type="journal article" date="2021" name="Arch. Microbiol.">
        <title>Thalassobius aquimarinus sp. nov., isolated from the Sea of Japan seashore.</title>
        <authorList>
            <person name="Kurilenko V.V."/>
            <person name="Romanenko L.A."/>
            <person name="Chernysheva N.Y."/>
            <person name="Velansky P.V."/>
            <person name="Tekutyeva L.A."/>
            <person name="Isaeva M.P."/>
            <person name="Mikhailov V.V."/>
        </authorList>
    </citation>
    <scope>NUCLEOTIDE SEQUENCE [LARGE SCALE GENOMIC DNA]</scope>
    <source>
        <strain evidence="2 3">KMM 8518</strain>
    </source>
</reference>
<evidence type="ECO:0000313" key="3">
    <source>
        <dbReference type="Proteomes" id="UP001195941"/>
    </source>
</evidence>
<dbReference type="InterPro" id="IPR000792">
    <property type="entry name" value="Tscrpt_reg_LuxR_C"/>
</dbReference>